<dbReference type="EMBL" id="DQWE01000239">
    <property type="protein sequence ID" value="HDI83123.1"/>
    <property type="molecule type" value="Genomic_DNA"/>
</dbReference>
<dbReference type="Pfam" id="PF03938">
    <property type="entry name" value="OmpH"/>
    <property type="match status" value="1"/>
</dbReference>
<evidence type="ECO:0000256" key="3">
    <source>
        <dbReference type="SAM" id="Coils"/>
    </source>
</evidence>
<name>A0A7C0ZHM0_UNCW3</name>
<organism evidence="4">
    <name type="scientific">candidate division WOR-3 bacterium</name>
    <dbReference type="NCBI Taxonomy" id="2052148"/>
    <lineage>
        <taxon>Bacteria</taxon>
        <taxon>Bacteria division WOR-3</taxon>
    </lineage>
</organism>
<dbReference type="SMART" id="SM00935">
    <property type="entry name" value="OmpH"/>
    <property type="match status" value="1"/>
</dbReference>
<gene>
    <name evidence="4" type="ORF">ENF18_04965</name>
</gene>
<comment type="caution">
    <text evidence="4">The sequence shown here is derived from an EMBL/GenBank/DDBJ whole genome shotgun (WGS) entry which is preliminary data.</text>
</comment>
<dbReference type="InterPro" id="IPR024930">
    <property type="entry name" value="Skp_dom_sf"/>
</dbReference>
<dbReference type="PANTHER" id="PTHR35089">
    <property type="entry name" value="CHAPERONE PROTEIN SKP"/>
    <property type="match status" value="1"/>
</dbReference>
<evidence type="ECO:0000313" key="4">
    <source>
        <dbReference type="EMBL" id="HDI83123.1"/>
    </source>
</evidence>
<keyword evidence="3" id="KW-0175">Coiled coil</keyword>
<sequence>MRKVSVILVLFSMFLFAGDKIGFIDSNRILQEYKGTKDLQKKYNEKINEWQQKAEKMKKEIEELQRQFQTQQVILSETAKARKLQEIQEKQKEYENFLQSIWGPDGEAKKLNDQLMKPFLAKVDSILKKIGEEEGYIYILDISSGVVVYADPGLDITDRVIDELNREFGPEVAGEEKVYFYIAKFKDIGGEAAGSNLGERIKNTILASIKDKENLEETDLTAISSAMSSEGVVNEEDITQDKALKVAEKTNTRIFVFGNVEKTGEDVTINYFIVNGETASLYSKGTIKTKDSAKLYDDIKNVIVQKIAQLLK</sequence>
<dbReference type="AlphaFoldDB" id="A0A7C0ZHM0"/>
<feature type="coiled-coil region" evidence="3">
    <location>
        <begin position="33"/>
        <end position="100"/>
    </location>
</feature>
<proteinExistence type="inferred from homology"/>
<dbReference type="Proteomes" id="UP000885847">
    <property type="component" value="Unassembled WGS sequence"/>
</dbReference>
<keyword evidence="2" id="KW-0732">Signal</keyword>
<dbReference type="PANTHER" id="PTHR35089:SF1">
    <property type="entry name" value="CHAPERONE PROTEIN SKP"/>
    <property type="match status" value="1"/>
</dbReference>
<dbReference type="SUPFAM" id="SSF111384">
    <property type="entry name" value="OmpH-like"/>
    <property type="match status" value="1"/>
</dbReference>
<accession>A0A7C0ZHM0</accession>
<comment type="similarity">
    <text evidence="1">Belongs to the Skp family.</text>
</comment>
<dbReference type="InterPro" id="IPR005632">
    <property type="entry name" value="Chaperone_Skp"/>
</dbReference>
<dbReference type="GO" id="GO:0051082">
    <property type="term" value="F:unfolded protein binding"/>
    <property type="evidence" value="ECO:0007669"/>
    <property type="project" value="InterPro"/>
</dbReference>
<dbReference type="GO" id="GO:0005829">
    <property type="term" value="C:cytosol"/>
    <property type="evidence" value="ECO:0007669"/>
    <property type="project" value="TreeGrafter"/>
</dbReference>
<dbReference type="Gene3D" id="3.30.910.20">
    <property type="entry name" value="Skp domain"/>
    <property type="match status" value="1"/>
</dbReference>
<evidence type="ECO:0000256" key="2">
    <source>
        <dbReference type="ARBA" id="ARBA00022729"/>
    </source>
</evidence>
<dbReference type="GO" id="GO:0050821">
    <property type="term" value="P:protein stabilization"/>
    <property type="evidence" value="ECO:0007669"/>
    <property type="project" value="TreeGrafter"/>
</dbReference>
<reference evidence="4" key="1">
    <citation type="journal article" date="2020" name="mSystems">
        <title>Genome- and Community-Level Interaction Insights into Carbon Utilization and Element Cycling Functions of Hydrothermarchaeota in Hydrothermal Sediment.</title>
        <authorList>
            <person name="Zhou Z."/>
            <person name="Liu Y."/>
            <person name="Xu W."/>
            <person name="Pan J."/>
            <person name="Luo Z.H."/>
            <person name="Li M."/>
        </authorList>
    </citation>
    <scope>NUCLEOTIDE SEQUENCE [LARGE SCALE GENOMIC DNA]</scope>
    <source>
        <strain evidence="4">HyVt-102</strain>
    </source>
</reference>
<protein>
    <submittedName>
        <fullName evidence="4">OmpH family outer membrane protein</fullName>
    </submittedName>
</protein>
<evidence type="ECO:0000256" key="1">
    <source>
        <dbReference type="ARBA" id="ARBA00009091"/>
    </source>
</evidence>